<dbReference type="GO" id="GO:0008234">
    <property type="term" value="F:cysteine-type peptidase activity"/>
    <property type="evidence" value="ECO:0007669"/>
    <property type="project" value="InterPro"/>
</dbReference>
<sequence length="1672" mass="184786">MNSMKRFLSALFLVLLYLTAGTAKAQEVYGNEWIDYSKTYHKLQVTETGLYKLDYNYLQQLGLANVNPQHLQLFRRGKELAIYVAGEADGRLDQQDYLEFYGERNDGALDQELYKNPSDQAHQLYSMYTDTAAYFLTVNPAGNNKRMREVNPSPNGLTPEPYHWAKALLLQTTNYSYGPTYSSSRMSWMDKAEGFTSVINNKKKTFTVTGITNAEPTGPAPKLDLTIVGPYDGKHKVEVSSVNGTARLLATVEFPANSYSRSSHSLSFTDINLAEGKLPLQFVSYAVNTESPTDYGVSYAEVTFPQKGIYTQNNTVVFTDSLRASPLYYQFAGAPATVVAYDVSDPSNVVKISGYANGNGKGYVLEQAETSHKLLLSNTATPLTPAAYAKGISFRNIQPENFNYLIVTNKRLMRPAKGSSLPAPQEYAVYRKSPAGGGYDTLLVFVSDLVNQFHYGEFSPNAIRRFSSFMLTSARPKHMLLMGKGVEVHERSFFNYRNPEDRAYDLVPTAGFPASDVLFSADFRHNSFAPKIATGRIFSTSPEEVISYLNKVKEYEATPDGLAWRKNVLHLSGGHAPDEIKKFAEYIAKYTSMAEGPLLGARVIEKTRQNLSDVTERLDVAPEVNEGLSLITFFGHSGTGGVDLDIGLVSSAVSNYKNKGKYPIILMNGCNVGNGYQKSSPSFGEDWINTADKGAIAFMAQVAAGYPELLDYYSENFYQVALQEEPFFGSTIGEIQQEVIKRELAKGTSWYWLNIAMVYQIALQGDPAVRMYGPEKPDYLIKENSFSLKGKNGDAGSAVSDSLVLSFDGQNFGKAILQPIYASVKRTLPSGEIVQTDSILVDPILHTSRVSLTLPNKGLESAGINIFEVKLDSPDAVEELKEDNNTAVFQKYISESGLAVVSPRKYGVVGTDKATLAVQASLFGSKRDVFFQVDTSATFSSPWLKSTTVANTGFASWEVPMINSTPPDSTVYFWRARFREFQPGEDTVWVNSSFRHIPAVTAGWSQSHKGQFTEASLQGVDSLDQQTGIWKLSTVRKFISMKTVGGELRYKEPPHGFFIDGAQQMSWRCGYPAYHPFPRFFLVAFNNITLEPVTDLPGVPLCSYTPYLFDTNNLTKAANVAKIKKFIDAVPEGYYVAVMSINNVPFDNLPEDAKAAFRSIGSELIDQLKTGDPFAIMGVKGAAPGTAQEMTYSPEEAERDGGTPRNSQDIVLDVTLRSNRNAGTITSTTIGPALRWKSLHHNVVDYDGGQDEYTLSLIGITAAGQEEVLEKDITSKSLDISSISASQYPSLKLSLFVSDSVARTAPQLKEWFVLYDPLPEGIVRPDLVKADEEELTKQASGGRIKVPMAFQNVSTTSFTDSLTVEAVLRGEGISATTSRFKIKPVEAGETVYFDYEVLTEPLDGNYTLSLYVNPELLPEQVFTNNIYEVSFNVKSKLHPIMDVAFDGIHILDGDIVSPSPLISVTVKDENSHVFLQDPSKMSLVLLTPEEGDKEIELMDNPEVVYTPATETSDFKLEYKPALLPDGKYTLQVRAQDAAGRDSGVSPYKIGFEVVSESSISNFYPFPNPFSTKTNFIFTITGSTIPEHIKIQILTITGKVVKEIMKEELGPLRIGNNKTAYAWDGTDMYGDKLANGVYLYRVIMSKGAEEMKHRNTFGDGAFKNGYGKLYILR</sequence>
<dbReference type="EMBL" id="VFRQ01000009">
    <property type="protein sequence ID" value="TPE42877.1"/>
    <property type="molecule type" value="Genomic_DNA"/>
</dbReference>
<evidence type="ECO:0000313" key="4">
    <source>
        <dbReference type="EMBL" id="TPE42877.1"/>
    </source>
</evidence>
<keyword evidence="5" id="KW-1185">Reference proteome</keyword>
<evidence type="ECO:0008006" key="6">
    <source>
        <dbReference type="Google" id="ProtNLM"/>
    </source>
</evidence>
<feature type="domain" description="ILEI/PANDER" evidence="3">
    <location>
        <begin position="1109"/>
        <end position="1182"/>
    </location>
</feature>
<organism evidence="4 5">
    <name type="scientific">Pontibacter mangrovi</name>
    <dbReference type="NCBI Taxonomy" id="2589816"/>
    <lineage>
        <taxon>Bacteria</taxon>
        <taxon>Pseudomonadati</taxon>
        <taxon>Bacteroidota</taxon>
        <taxon>Cytophagia</taxon>
        <taxon>Cytophagales</taxon>
        <taxon>Hymenobacteraceae</taxon>
        <taxon>Pontibacter</taxon>
    </lineage>
</organism>
<proteinExistence type="predicted"/>
<dbReference type="Pfam" id="PF01364">
    <property type="entry name" value="Peptidase_C25"/>
    <property type="match status" value="1"/>
</dbReference>
<dbReference type="OrthoDB" id="9757650at2"/>
<protein>
    <recommendedName>
        <fullName evidence="6">Gingipain domain-containing protein</fullName>
    </recommendedName>
</protein>
<gene>
    <name evidence="4" type="ORF">FJM65_16255</name>
</gene>
<feature type="signal peptide" evidence="1">
    <location>
        <begin position="1"/>
        <end position="25"/>
    </location>
</feature>
<keyword evidence="1" id="KW-0732">Signal</keyword>
<dbReference type="InterPro" id="IPR029030">
    <property type="entry name" value="Caspase-like_dom_sf"/>
</dbReference>
<accession>A0A501W7M7</accession>
<dbReference type="Gene3D" id="3.40.50.1460">
    <property type="match status" value="1"/>
</dbReference>
<evidence type="ECO:0000259" key="3">
    <source>
        <dbReference type="Pfam" id="PF15711"/>
    </source>
</evidence>
<evidence type="ECO:0000256" key="1">
    <source>
        <dbReference type="SAM" id="SignalP"/>
    </source>
</evidence>
<dbReference type="Pfam" id="PF15711">
    <property type="entry name" value="ILEI"/>
    <property type="match status" value="1"/>
</dbReference>
<evidence type="ECO:0000313" key="5">
    <source>
        <dbReference type="Proteomes" id="UP000316727"/>
    </source>
</evidence>
<name>A0A501W7M7_9BACT</name>
<dbReference type="CDD" id="cd02258">
    <property type="entry name" value="Peptidase_C25_N"/>
    <property type="match status" value="1"/>
</dbReference>
<comment type="caution">
    <text evidence="4">The sequence shown here is derived from an EMBL/GenBank/DDBJ whole genome shotgun (WGS) entry which is preliminary data.</text>
</comment>
<dbReference type="Proteomes" id="UP000316727">
    <property type="component" value="Unassembled WGS sequence"/>
</dbReference>
<feature type="domain" description="Gingipain" evidence="2">
    <location>
        <begin position="404"/>
        <end position="771"/>
    </location>
</feature>
<dbReference type="GO" id="GO:0006508">
    <property type="term" value="P:proteolysis"/>
    <property type="evidence" value="ECO:0007669"/>
    <property type="project" value="InterPro"/>
</dbReference>
<feature type="chain" id="PRO_5021202019" description="Gingipain domain-containing protein" evidence="1">
    <location>
        <begin position="26"/>
        <end position="1672"/>
    </location>
</feature>
<dbReference type="SUPFAM" id="SSF52129">
    <property type="entry name" value="Caspase-like"/>
    <property type="match status" value="1"/>
</dbReference>
<dbReference type="InterPro" id="IPR039477">
    <property type="entry name" value="ILEI/PANDER_dom"/>
</dbReference>
<evidence type="ECO:0000259" key="2">
    <source>
        <dbReference type="Pfam" id="PF01364"/>
    </source>
</evidence>
<dbReference type="InterPro" id="IPR001769">
    <property type="entry name" value="Gingipain"/>
</dbReference>
<reference evidence="4 5" key="1">
    <citation type="submission" date="2019-06" db="EMBL/GenBank/DDBJ databases">
        <title>A novel bacterium of genus Pontibacter, isolated from marine sediment.</title>
        <authorList>
            <person name="Huang H."/>
            <person name="Mo K."/>
            <person name="Hu Y."/>
        </authorList>
    </citation>
    <scope>NUCLEOTIDE SEQUENCE [LARGE SCALE GENOMIC DNA]</scope>
    <source>
        <strain evidence="4 5">HB172049</strain>
    </source>
</reference>
<dbReference type="Gene3D" id="2.60.40.4070">
    <property type="match status" value="1"/>
</dbReference>